<evidence type="ECO:0000313" key="2">
    <source>
        <dbReference type="Proteomes" id="UP000049828"/>
    </source>
</evidence>
<gene>
    <name evidence="1" type="ORF">RIL183_13051</name>
</gene>
<dbReference type="AlphaFoldDB" id="A0A0M6WCS8"/>
<reference evidence="2" key="1">
    <citation type="submission" date="2015-05" db="EMBL/GenBank/DDBJ databases">
        <authorList>
            <consortium name="Pathogen Informatics"/>
        </authorList>
    </citation>
    <scope>NUCLEOTIDE SEQUENCE [LARGE SCALE GENOMIC DNA]</scope>
    <source>
        <strain evidence="2">L1-83</strain>
    </source>
</reference>
<proteinExistence type="predicted"/>
<dbReference type="Proteomes" id="UP000049828">
    <property type="component" value="Unassembled WGS sequence"/>
</dbReference>
<protein>
    <submittedName>
        <fullName evidence="1">Uncharacterized protein</fullName>
    </submittedName>
</protein>
<organism evidence="1 2">
    <name type="scientific">Roseburia inulinivorans</name>
    <dbReference type="NCBI Taxonomy" id="360807"/>
    <lineage>
        <taxon>Bacteria</taxon>
        <taxon>Bacillati</taxon>
        <taxon>Bacillota</taxon>
        <taxon>Clostridia</taxon>
        <taxon>Lachnospirales</taxon>
        <taxon>Lachnospiraceae</taxon>
        <taxon>Roseburia</taxon>
    </lineage>
</organism>
<dbReference type="EMBL" id="CVRS01000014">
    <property type="protein sequence ID" value="CRL32445.1"/>
    <property type="molecule type" value="Genomic_DNA"/>
</dbReference>
<evidence type="ECO:0000313" key="1">
    <source>
        <dbReference type="EMBL" id="CRL32445.1"/>
    </source>
</evidence>
<name>A0A0M6WCS8_9FIRM</name>
<keyword evidence="2" id="KW-1185">Reference proteome</keyword>
<accession>A0A0M6WCS8</accession>
<sequence>MMNAVRVYWKYSFRGKIFIEARKMFYRTEWRRELDYEKEEVSSN</sequence>